<reference evidence="2 3" key="1">
    <citation type="journal article" date="2017" name="Antonie Van Leeuwenhoek">
        <title>Phylogenomic resolution of the bacterial genus Pantoea and its relationship with Erwinia and Tatumella.</title>
        <authorList>
            <person name="Palmer M."/>
            <person name="Steenkamp E.T."/>
            <person name="Coetzee M.P."/>
            <person name="Chan W.Y."/>
            <person name="van Zyl E."/>
            <person name="De Maayer P."/>
            <person name="Coutinho T.A."/>
            <person name="Blom J."/>
            <person name="Smits T.H."/>
            <person name="Duffy B."/>
            <person name="Venter S.N."/>
        </authorList>
    </citation>
    <scope>NUCLEOTIDE SEQUENCE [LARGE SCALE GENOMIC DNA]</scope>
    <source>
        <strain evidence="2 3">LMG 2657</strain>
    </source>
</reference>
<gene>
    <name evidence="2" type="ORF">HA50_28760</name>
</gene>
<proteinExistence type="predicted"/>
<dbReference type="EMBL" id="MLJI01000003">
    <property type="protein sequence ID" value="ORM87931.1"/>
    <property type="molecule type" value="Genomic_DNA"/>
</dbReference>
<evidence type="ECO:0000313" key="2">
    <source>
        <dbReference type="EMBL" id="ORM87931.1"/>
    </source>
</evidence>
<keyword evidence="3" id="KW-1185">Reference proteome</keyword>
<evidence type="ECO:0000256" key="1">
    <source>
        <dbReference type="SAM" id="MobiDB-lite"/>
    </source>
</evidence>
<dbReference type="Proteomes" id="UP000193749">
    <property type="component" value="Unassembled WGS sequence"/>
</dbReference>
<dbReference type="RefSeq" id="WP_084880894.1">
    <property type="nucleotide sequence ID" value="NZ_JAGGMY010000004.1"/>
</dbReference>
<dbReference type="AlphaFoldDB" id="A0A1X1EG96"/>
<feature type="region of interest" description="Disordered" evidence="1">
    <location>
        <begin position="1"/>
        <end position="21"/>
    </location>
</feature>
<feature type="compositionally biased region" description="Polar residues" evidence="1">
    <location>
        <begin position="1"/>
        <end position="15"/>
    </location>
</feature>
<name>A0A1X1EG96_PANCY</name>
<accession>A0A1X1EG96</accession>
<evidence type="ECO:0000313" key="3">
    <source>
        <dbReference type="Proteomes" id="UP000193749"/>
    </source>
</evidence>
<comment type="caution">
    <text evidence="2">The sequence shown here is derived from an EMBL/GenBank/DDBJ whole genome shotgun (WGS) entry which is preliminary data.</text>
</comment>
<protein>
    <submittedName>
        <fullName evidence="2">Uncharacterized protein</fullName>
    </submittedName>
</protein>
<organism evidence="2 3">
    <name type="scientific">Pantoea cypripedii</name>
    <name type="common">Pectobacterium cypripedii</name>
    <name type="synonym">Erwinia cypripedii</name>
    <dbReference type="NCBI Taxonomy" id="55209"/>
    <lineage>
        <taxon>Bacteria</taxon>
        <taxon>Pseudomonadati</taxon>
        <taxon>Pseudomonadota</taxon>
        <taxon>Gammaproteobacteria</taxon>
        <taxon>Enterobacterales</taxon>
        <taxon>Erwiniaceae</taxon>
        <taxon>Pantoea</taxon>
    </lineage>
</organism>
<sequence>MNITPIASKSQSLISTLPEEKEPETQVASHLTSIDCRDNAGNIHYEMANLSLLQQSVFYEFELLKHKEDLFVREAIKFDWRIKDISSEHNGSKIRRTLTSEEKCLNKLIKK</sequence>